<evidence type="ECO:0000313" key="3">
    <source>
        <dbReference type="Proteomes" id="UP001497383"/>
    </source>
</evidence>
<proteinExistence type="predicted"/>
<name>A0ABP0ZLK4_9ASCO</name>
<evidence type="ECO:0008006" key="4">
    <source>
        <dbReference type="Google" id="ProtNLM"/>
    </source>
</evidence>
<sequence length="732" mass="79730">MFITTVSSPNSFPVNRFDMFESSDFGQQPQHNSNYNHMTPLNLAAVANATATTTTTTTNGVTNITTGTAGSYSVDEQLGIESNSLYGGFGLANLDLFDKDQRKEVTPASIADTAAGDSHWNTPQIHHPSGSSSLYASSANVNLASYSTTRASTHDFENDSTTATNATDNTNNTTSIDYYGGTNDSNLEQEQQPHIGYNNNLSEGHPYSSASSLYSYGYGYMNYNINNNSNDKEDMTSFTYNTNNNVVEMAQRTAYSNIHGGVPSTDLNSPFAASGFESRLNHTYSNPFSFQNNFYPHTIPMTQSLYLDPIQNSFAASASNLSSANSATSTFDQLSYNSTHATQLHPSFPSSSISSSRPTPQPTSRDGNNKALASTAKKSKRIVSKPPTSSPPPQLENNTVGKTTAFSANSDPVKQRYRVIRGVSAGGSSTRAPREALNSTSLYLPTKLRLIGASIEDICFSPWTLSERADRRRIIRIERRQNGPHITANFSIVDTTDEKGSMSQPAPPNVDVVEVSCVECDVMLNDDYDTQSSDDEYNSSSNSINSINSNFVSGSKLPHHYTKTDPATGSNYQYFITSIEVVEIVELLIGTEYRDAAEKRRERGRVRSNLVPFWSKKSIGSKMHDSGALQDASIRSTTGSSASSSNATAAAAAATTSSSSSSSPFSGNHNVSMTNQDFRMELAKRIIGYRKPGGFDREVRILRWDKLVPALTRALQSYYTEIPQADAHLQFN</sequence>
<dbReference type="GeneID" id="92208184"/>
<protein>
    <recommendedName>
        <fullName evidence="4">TEA domain-containing protein</fullName>
    </recommendedName>
</protein>
<organism evidence="2 3">
    <name type="scientific">Lodderomyces beijingensis</name>
    <dbReference type="NCBI Taxonomy" id="1775926"/>
    <lineage>
        <taxon>Eukaryota</taxon>
        <taxon>Fungi</taxon>
        <taxon>Dikarya</taxon>
        <taxon>Ascomycota</taxon>
        <taxon>Saccharomycotina</taxon>
        <taxon>Pichiomycetes</taxon>
        <taxon>Debaryomycetaceae</taxon>
        <taxon>Candida/Lodderomyces clade</taxon>
        <taxon>Lodderomyces</taxon>
    </lineage>
</organism>
<feature type="compositionally biased region" description="Polar residues" evidence="1">
    <location>
        <begin position="395"/>
        <end position="412"/>
    </location>
</feature>
<dbReference type="EMBL" id="OZ022407">
    <property type="protein sequence ID" value="CAK9438764.1"/>
    <property type="molecule type" value="Genomic_DNA"/>
</dbReference>
<feature type="region of interest" description="Disordered" evidence="1">
    <location>
        <begin position="110"/>
        <end position="133"/>
    </location>
</feature>
<evidence type="ECO:0000313" key="2">
    <source>
        <dbReference type="EMBL" id="CAK9438764.1"/>
    </source>
</evidence>
<dbReference type="RefSeq" id="XP_066829926.1">
    <property type="nucleotide sequence ID" value="XM_066973047.1"/>
</dbReference>
<feature type="region of interest" description="Disordered" evidence="1">
    <location>
        <begin position="153"/>
        <end position="185"/>
    </location>
</feature>
<accession>A0ABP0ZLK4</accession>
<feature type="compositionally biased region" description="Low complexity" evidence="1">
    <location>
        <begin position="159"/>
        <end position="175"/>
    </location>
</feature>
<dbReference type="Proteomes" id="UP001497383">
    <property type="component" value="Chromosome 3"/>
</dbReference>
<feature type="compositionally biased region" description="Low complexity" evidence="1">
    <location>
        <begin position="346"/>
        <end position="364"/>
    </location>
</feature>
<keyword evidence="3" id="KW-1185">Reference proteome</keyword>
<evidence type="ECO:0000256" key="1">
    <source>
        <dbReference type="SAM" id="MobiDB-lite"/>
    </source>
</evidence>
<reference evidence="2 3" key="1">
    <citation type="submission" date="2024-03" db="EMBL/GenBank/DDBJ databases">
        <authorList>
            <person name="Brejova B."/>
        </authorList>
    </citation>
    <scope>NUCLEOTIDE SEQUENCE [LARGE SCALE GENOMIC DNA]</scope>
    <source>
        <strain evidence="2 3">CBS 14171</strain>
    </source>
</reference>
<feature type="region of interest" description="Disordered" evidence="1">
    <location>
        <begin position="341"/>
        <end position="412"/>
    </location>
</feature>
<gene>
    <name evidence="2" type="ORF">LODBEIA_P29880</name>
</gene>